<dbReference type="AlphaFoldDB" id="A0A1X7S0T2"/>
<evidence type="ECO:0000313" key="3">
    <source>
        <dbReference type="EMBL" id="SMQ53296.1"/>
    </source>
</evidence>
<keyword evidence="4" id="KW-1185">Reference proteome</keyword>
<feature type="compositionally biased region" description="Basic and acidic residues" evidence="2">
    <location>
        <begin position="843"/>
        <end position="853"/>
    </location>
</feature>
<evidence type="ECO:0000256" key="2">
    <source>
        <dbReference type="SAM" id="MobiDB-lite"/>
    </source>
</evidence>
<protein>
    <recommendedName>
        <fullName evidence="5">Ubiquitin interaction motif protein</fullName>
    </recommendedName>
</protein>
<feature type="region of interest" description="Disordered" evidence="2">
    <location>
        <begin position="614"/>
        <end position="642"/>
    </location>
</feature>
<feature type="region of interest" description="Disordered" evidence="2">
    <location>
        <begin position="119"/>
        <end position="157"/>
    </location>
</feature>
<dbReference type="GO" id="GO:0016579">
    <property type="term" value="P:protein deubiquitination"/>
    <property type="evidence" value="ECO:0007669"/>
    <property type="project" value="TreeGrafter"/>
</dbReference>
<feature type="coiled-coil region" evidence="1">
    <location>
        <begin position="550"/>
        <end position="584"/>
    </location>
</feature>
<accession>A0A1X7S0T2</accession>
<proteinExistence type="predicted"/>
<evidence type="ECO:0000313" key="4">
    <source>
        <dbReference type="Proteomes" id="UP000215127"/>
    </source>
</evidence>
<dbReference type="Pfam" id="PF14555">
    <property type="entry name" value="UBA_4"/>
    <property type="match status" value="1"/>
</dbReference>
<dbReference type="CDD" id="cd14273">
    <property type="entry name" value="UBA_TAP-C_like"/>
    <property type="match status" value="1"/>
</dbReference>
<dbReference type="GO" id="GO:0005829">
    <property type="term" value="C:cytosol"/>
    <property type="evidence" value="ECO:0007669"/>
    <property type="project" value="TreeGrafter"/>
</dbReference>
<feature type="compositionally biased region" description="Polar residues" evidence="2">
    <location>
        <begin position="139"/>
        <end position="148"/>
    </location>
</feature>
<keyword evidence="1" id="KW-0175">Coiled coil</keyword>
<reference evidence="3 4" key="1">
    <citation type="submission" date="2016-06" db="EMBL/GenBank/DDBJ databases">
        <authorList>
            <person name="Kjaerup R.B."/>
            <person name="Dalgaard T.S."/>
            <person name="Juul-Madsen H.R."/>
        </authorList>
    </citation>
    <scope>NUCLEOTIDE SEQUENCE [LARGE SCALE GENOMIC DNA]</scope>
</reference>
<sequence length="853" mass="94743">MPKQPADYSRKRQRRRLNFNISPIDLDRDYGLFGMGFVPNQFESKPLVPKRPDSQKAAMSAEPTADQVEQVINFTGTDRTTAIRFLKVKHNDPTAAVNAIYDEENIDALEKANGWDESAFHADRNGNPDSNLHPLGTSAAPTRGNSPARSLHPNNRDEEDGQLAAALAASQGDLQAQETGIMNANGGSVHFGPSEQGKDYVSGQWAMVKSTASELVPDLEIEDRLQAKEAAEPRLLKHLQDGDYTPNLLTICHTIPRAREAFLLRSHVRDHYGEDSHWWSGTPIQMPTVVHLDGTPADPDSDKQDEFIAEVQRLMAFLDASDRVYASVGALSGTALIKDKESTSGTLLESFLQSWSDAVESKQGGAYDFARLFTSKVGTSAESGMITPNMMVVDLNVETGEGQKKDLSELLDDLLWDAETKNPNDYDMADRYIERPADVFVMRLQQKTPRVQLGVEIPAVLHLDKYLEENVEYSRAARQQMRQHRQRVSKIESIEGRLQKWQHPQKSTRLEAGEMLKHTINHFSGQNRKDAEGNESTELEAPSEAYAAITKQLEEVVASISDKLEKLSAEKERTRNLIAEISKAPPTDLQQAGLKHRYTLRGVATKSNITYVLLPKRNDSPPSPSQNGIPPPSDSETPPGMQWWRLDYDSTVMTPRITRTPADDWDVLRAVELEHNSALLVYASDAATDYSNYNPHLPQPLMEFVDRDNERFQADLASSRRAPPIDEIQEIQSWDHIDEVRQSTERRLSVDSTMADRDPSPPGYDDGFDDEGYGDGRYGGRADNEVHEIRLDPPPEGDVEMIEREHAPLTLTRPSGGGAKVASSDMDMGGMESQDGGAGGASHVEDAGGDMKQ</sequence>
<dbReference type="STRING" id="1276538.A0A1X7S0T2"/>
<dbReference type="PANTHER" id="PTHR39597:SF1">
    <property type="entry name" value="UBA DOMAIN-CONTAINING PROTEIN RUP1"/>
    <property type="match status" value="1"/>
</dbReference>
<dbReference type="PANTHER" id="PTHR39597">
    <property type="entry name" value="UBA DOMAIN-CONTAINING PROTEIN RUP1"/>
    <property type="match status" value="1"/>
</dbReference>
<feature type="compositionally biased region" description="Pro residues" evidence="2">
    <location>
        <begin position="621"/>
        <end position="633"/>
    </location>
</feature>
<dbReference type="EMBL" id="LT853699">
    <property type="protein sequence ID" value="SMQ53296.1"/>
    <property type="molecule type" value="Genomic_DNA"/>
</dbReference>
<evidence type="ECO:0008006" key="5">
    <source>
        <dbReference type="Google" id="ProtNLM"/>
    </source>
</evidence>
<organism evidence="3 4">
    <name type="scientific">Zymoseptoria tritici (strain ST99CH_3D7)</name>
    <dbReference type="NCBI Taxonomy" id="1276538"/>
    <lineage>
        <taxon>Eukaryota</taxon>
        <taxon>Fungi</taxon>
        <taxon>Dikarya</taxon>
        <taxon>Ascomycota</taxon>
        <taxon>Pezizomycotina</taxon>
        <taxon>Dothideomycetes</taxon>
        <taxon>Dothideomycetidae</taxon>
        <taxon>Mycosphaerellales</taxon>
        <taxon>Mycosphaerellaceae</taxon>
        <taxon>Zymoseptoria</taxon>
    </lineage>
</organism>
<feature type="compositionally biased region" description="Basic and acidic residues" evidence="2">
    <location>
        <begin position="743"/>
        <end position="759"/>
    </location>
</feature>
<dbReference type="Proteomes" id="UP000215127">
    <property type="component" value="Chromosome 8"/>
</dbReference>
<name>A0A1X7S0T2_ZYMT9</name>
<feature type="region of interest" description="Disordered" evidence="2">
    <location>
        <begin position="743"/>
        <end position="853"/>
    </location>
</feature>
<gene>
    <name evidence="3" type="ORF">ZT3D7_G8449</name>
</gene>
<evidence type="ECO:0000256" key="1">
    <source>
        <dbReference type="SAM" id="Coils"/>
    </source>
</evidence>
<dbReference type="GO" id="GO:0005634">
    <property type="term" value="C:nucleus"/>
    <property type="evidence" value="ECO:0007669"/>
    <property type="project" value="TreeGrafter"/>
</dbReference>
<feature type="compositionally biased region" description="Basic and acidic residues" evidence="2">
    <location>
        <begin position="778"/>
        <end position="793"/>
    </location>
</feature>
<dbReference type="InterPro" id="IPR055335">
    <property type="entry name" value="Ucp6/RUP1"/>
</dbReference>